<sequence>MLNMNQFNQRIIKILLFQVRRKIHRVGGKEKEKVEKGK</sequence>
<keyword evidence="2" id="KW-1185">Reference proteome</keyword>
<accession>A0AAF0ZX22</accession>
<gene>
    <name evidence="1" type="ORF">MTR67_048106</name>
</gene>
<protein>
    <submittedName>
        <fullName evidence="1">Uncharacterized protein</fullName>
    </submittedName>
</protein>
<dbReference type="Proteomes" id="UP001234989">
    <property type="component" value="Chromosome 11"/>
</dbReference>
<name>A0AAF0ZX22_SOLVR</name>
<evidence type="ECO:0000313" key="2">
    <source>
        <dbReference type="Proteomes" id="UP001234989"/>
    </source>
</evidence>
<proteinExistence type="predicted"/>
<dbReference type="AlphaFoldDB" id="A0AAF0ZX22"/>
<evidence type="ECO:0000313" key="1">
    <source>
        <dbReference type="EMBL" id="WMV54721.1"/>
    </source>
</evidence>
<dbReference type="EMBL" id="CP133622">
    <property type="protein sequence ID" value="WMV54721.1"/>
    <property type="molecule type" value="Genomic_DNA"/>
</dbReference>
<reference evidence="1" key="1">
    <citation type="submission" date="2023-08" db="EMBL/GenBank/DDBJ databases">
        <title>A de novo genome assembly of Solanum verrucosum Schlechtendal, a Mexican diploid species geographically isolated from the other diploid A-genome species in potato relatives.</title>
        <authorList>
            <person name="Hosaka K."/>
        </authorList>
    </citation>
    <scope>NUCLEOTIDE SEQUENCE</scope>
    <source>
        <tissue evidence="1">Young leaves</tissue>
    </source>
</reference>
<organism evidence="1 2">
    <name type="scientific">Solanum verrucosum</name>
    <dbReference type="NCBI Taxonomy" id="315347"/>
    <lineage>
        <taxon>Eukaryota</taxon>
        <taxon>Viridiplantae</taxon>
        <taxon>Streptophyta</taxon>
        <taxon>Embryophyta</taxon>
        <taxon>Tracheophyta</taxon>
        <taxon>Spermatophyta</taxon>
        <taxon>Magnoliopsida</taxon>
        <taxon>eudicotyledons</taxon>
        <taxon>Gunneridae</taxon>
        <taxon>Pentapetalae</taxon>
        <taxon>asterids</taxon>
        <taxon>lamiids</taxon>
        <taxon>Solanales</taxon>
        <taxon>Solanaceae</taxon>
        <taxon>Solanoideae</taxon>
        <taxon>Solaneae</taxon>
        <taxon>Solanum</taxon>
    </lineage>
</organism>